<dbReference type="AlphaFoldDB" id="A0A8J5K925"/>
<evidence type="ECO:0000256" key="3">
    <source>
        <dbReference type="SAM" id="MobiDB-lite"/>
    </source>
</evidence>
<feature type="transmembrane region" description="Helical" evidence="4">
    <location>
        <begin position="143"/>
        <end position="166"/>
    </location>
</feature>
<feature type="region of interest" description="Disordered" evidence="3">
    <location>
        <begin position="93"/>
        <end position="113"/>
    </location>
</feature>
<comment type="subcellular location">
    <subcellularLocation>
        <location evidence="1">Membrane</location>
    </subcellularLocation>
</comment>
<gene>
    <name evidence="5" type="ORF">ZIOFF_062028</name>
</gene>
<evidence type="ECO:0000313" key="5">
    <source>
        <dbReference type="EMBL" id="KAG6478585.1"/>
    </source>
</evidence>
<dbReference type="GO" id="GO:0098542">
    <property type="term" value="P:defense response to other organism"/>
    <property type="evidence" value="ECO:0007669"/>
    <property type="project" value="InterPro"/>
</dbReference>
<accession>A0A8J5K925</accession>
<organism evidence="5 6">
    <name type="scientific">Zingiber officinale</name>
    <name type="common">Ginger</name>
    <name type="synonym">Amomum zingiber</name>
    <dbReference type="NCBI Taxonomy" id="94328"/>
    <lineage>
        <taxon>Eukaryota</taxon>
        <taxon>Viridiplantae</taxon>
        <taxon>Streptophyta</taxon>
        <taxon>Embryophyta</taxon>
        <taxon>Tracheophyta</taxon>
        <taxon>Spermatophyta</taxon>
        <taxon>Magnoliopsida</taxon>
        <taxon>Liliopsida</taxon>
        <taxon>Zingiberales</taxon>
        <taxon>Zingiberaceae</taxon>
        <taxon>Zingiber</taxon>
    </lineage>
</organism>
<comment type="caution">
    <text evidence="5">The sequence shown here is derived from an EMBL/GenBank/DDBJ whole genome shotgun (WGS) entry which is preliminary data.</text>
</comment>
<dbReference type="Proteomes" id="UP000734854">
    <property type="component" value="Unassembled WGS sequence"/>
</dbReference>
<evidence type="ECO:0000256" key="2">
    <source>
        <dbReference type="ARBA" id="ARBA00023136"/>
    </source>
</evidence>
<dbReference type="GO" id="GO:0005886">
    <property type="term" value="C:plasma membrane"/>
    <property type="evidence" value="ECO:0007669"/>
    <property type="project" value="TreeGrafter"/>
</dbReference>
<keyword evidence="6" id="KW-1185">Reference proteome</keyword>
<evidence type="ECO:0008006" key="7">
    <source>
        <dbReference type="Google" id="ProtNLM"/>
    </source>
</evidence>
<evidence type="ECO:0000256" key="4">
    <source>
        <dbReference type="SAM" id="Phobius"/>
    </source>
</evidence>
<evidence type="ECO:0000313" key="6">
    <source>
        <dbReference type="Proteomes" id="UP000734854"/>
    </source>
</evidence>
<keyword evidence="4" id="KW-1133">Transmembrane helix</keyword>
<name>A0A8J5K925_ZINOF</name>
<feature type="compositionally biased region" description="Low complexity" evidence="3">
    <location>
        <begin position="10"/>
        <end position="19"/>
    </location>
</feature>
<proteinExistence type="predicted"/>
<feature type="region of interest" description="Disordered" evidence="3">
    <location>
        <begin position="1"/>
        <end position="77"/>
    </location>
</feature>
<dbReference type="EMBL" id="JACMSC010000017">
    <property type="protein sequence ID" value="KAG6478585.1"/>
    <property type="molecule type" value="Genomic_DNA"/>
</dbReference>
<dbReference type="InterPro" id="IPR044839">
    <property type="entry name" value="NDR1-like"/>
</dbReference>
<dbReference type="OrthoDB" id="903824at2759"/>
<reference evidence="5 6" key="1">
    <citation type="submission" date="2020-08" db="EMBL/GenBank/DDBJ databases">
        <title>Plant Genome Project.</title>
        <authorList>
            <person name="Zhang R.-G."/>
        </authorList>
    </citation>
    <scope>NUCLEOTIDE SEQUENCE [LARGE SCALE GENOMIC DNA]</scope>
    <source>
        <tissue evidence="5">Rhizome</tissue>
    </source>
</reference>
<evidence type="ECO:0000256" key="1">
    <source>
        <dbReference type="ARBA" id="ARBA00004370"/>
    </source>
</evidence>
<sequence>MEVNHQASRSSLPSDLLPDQAGRSMNGKHGKTESEATATISLSSPRRSPPRQAYFVQSPTEAGDSRTIPSYHSSPARSPPFYHGSGSWGSSTADKFARPAGGGGGSRSRYPGYDTTWQDLEEIEEERLIHGEREQGDGIPARFYVLGFVGVFLLLFFLFALILWGASHDKQPLVTMNSITIGEFNVQAGTDSSLVPTNLVTLNSTVKLSYRNTGGFFGFHVTSTPVLLNYYQLTIASGSMEYFYQSRKSQRELEVAVVSTELPVYGGGAALSSRPGSLPVNLTINFTVRSRAFVLGRLVQPKFYNRVECALVLDQTRLGAPVSLKNSCQHTT</sequence>
<protein>
    <recommendedName>
        <fullName evidence="7">Late embryogenesis abundant protein LEA-2 subgroup domain-containing protein</fullName>
    </recommendedName>
</protein>
<dbReference type="PANTHER" id="PTHR31234:SF2">
    <property type="entry name" value="OS05G0199100 PROTEIN"/>
    <property type="match status" value="1"/>
</dbReference>
<keyword evidence="2 4" id="KW-0472">Membrane</keyword>
<keyword evidence="4" id="KW-0812">Transmembrane</keyword>
<dbReference type="PANTHER" id="PTHR31234">
    <property type="entry name" value="LATE EMBRYOGENESIS ABUNDANT (LEA) HYDROXYPROLINE-RICH GLYCOPROTEIN FAMILY"/>
    <property type="match status" value="1"/>
</dbReference>
<feature type="compositionally biased region" description="Polar residues" evidence="3">
    <location>
        <begin position="67"/>
        <end position="76"/>
    </location>
</feature>